<dbReference type="Proteomes" id="UP001155241">
    <property type="component" value="Unassembled WGS sequence"/>
</dbReference>
<dbReference type="AlphaFoldDB" id="A0A9X2JJF2"/>
<protein>
    <submittedName>
        <fullName evidence="2">Uncharacterized protein</fullName>
    </submittedName>
</protein>
<keyword evidence="1" id="KW-0472">Membrane</keyword>
<dbReference type="EMBL" id="JAMXLR010000043">
    <property type="protein sequence ID" value="MCO6044924.1"/>
    <property type="molecule type" value="Genomic_DNA"/>
</dbReference>
<accession>A0A9X2JJF2</accession>
<dbReference type="RefSeq" id="WP_252853035.1">
    <property type="nucleotide sequence ID" value="NZ_JAMXLR010000043.1"/>
</dbReference>
<keyword evidence="1" id="KW-0812">Transmembrane</keyword>
<comment type="caution">
    <text evidence="2">The sequence shown here is derived from an EMBL/GenBank/DDBJ whole genome shotgun (WGS) entry which is preliminary data.</text>
</comment>
<keyword evidence="3" id="KW-1185">Reference proteome</keyword>
<evidence type="ECO:0000256" key="1">
    <source>
        <dbReference type="SAM" id="Phobius"/>
    </source>
</evidence>
<organism evidence="2 3">
    <name type="scientific">Aeoliella straminimaris</name>
    <dbReference type="NCBI Taxonomy" id="2954799"/>
    <lineage>
        <taxon>Bacteria</taxon>
        <taxon>Pseudomonadati</taxon>
        <taxon>Planctomycetota</taxon>
        <taxon>Planctomycetia</taxon>
        <taxon>Pirellulales</taxon>
        <taxon>Lacipirellulaceae</taxon>
        <taxon>Aeoliella</taxon>
    </lineage>
</organism>
<name>A0A9X2JJF2_9BACT</name>
<evidence type="ECO:0000313" key="2">
    <source>
        <dbReference type="EMBL" id="MCO6044924.1"/>
    </source>
</evidence>
<keyword evidence="1" id="KW-1133">Transmembrane helix</keyword>
<proteinExistence type="predicted"/>
<sequence>MNRRMRFSTKTLIFAVGVVSILLAATRFCLVRWPQATQSFLVGAAAWALMEGIWRGTSHHGLPHNTGRIVGFSLLGMILMVATRLAPSLPIAIAGLSAGGLTSLLMHCWGTRVLSWAGVKG</sequence>
<gene>
    <name evidence="2" type="ORF">NG895_13525</name>
</gene>
<reference evidence="2" key="1">
    <citation type="submission" date="2022-06" db="EMBL/GenBank/DDBJ databases">
        <title>Aeoliella straminimaris, a novel planctomycete from sediments.</title>
        <authorList>
            <person name="Vitorino I.R."/>
            <person name="Lage O.M."/>
        </authorList>
    </citation>
    <scope>NUCLEOTIDE SEQUENCE</scope>
    <source>
        <strain evidence="2">ICT_H6.2</strain>
    </source>
</reference>
<feature type="transmembrane region" description="Helical" evidence="1">
    <location>
        <begin position="91"/>
        <end position="110"/>
    </location>
</feature>
<evidence type="ECO:0000313" key="3">
    <source>
        <dbReference type="Proteomes" id="UP001155241"/>
    </source>
</evidence>